<dbReference type="Proteomes" id="UP000563151">
    <property type="component" value="Unassembled WGS sequence"/>
</dbReference>
<sequence length="93" mass="10507">MSEFFKTEFGGTIKNGLNKTKQQFQGQSIYEVTNKIDSPYLKKGDQLYLDNLHKDHIEVFDKRGNAKAVLNLDGTLNVSKTESALKEGRKIGK</sequence>
<name>A0A923J205_CLOTT</name>
<comment type="caution">
    <text evidence="1">The sequence shown here is derived from an EMBL/GenBank/DDBJ whole genome shotgun (WGS) entry which is preliminary data.</text>
</comment>
<dbReference type="EMBL" id="JAAZWO010000035">
    <property type="protein sequence ID" value="MBC2399776.1"/>
    <property type="molecule type" value="Genomic_DNA"/>
</dbReference>
<organism evidence="1 2">
    <name type="scientific">Clostridium tetanomorphum</name>
    <dbReference type="NCBI Taxonomy" id="1553"/>
    <lineage>
        <taxon>Bacteria</taxon>
        <taxon>Bacillati</taxon>
        <taxon>Bacillota</taxon>
        <taxon>Clostridia</taxon>
        <taxon>Eubacteriales</taxon>
        <taxon>Clostridiaceae</taxon>
        <taxon>Clostridium</taxon>
    </lineage>
</organism>
<evidence type="ECO:0000313" key="2">
    <source>
        <dbReference type="Proteomes" id="UP000563151"/>
    </source>
</evidence>
<accession>A0A923J205</accession>
<proteinExistence type="predicted"/>
<protein>
    <submittedName>
        <fullName evidence="1">Hemagglutinin</fullName>
    </submittedName>
</protein>
<keyword evidence="2" id="KW-1185">Reference proteome</keyword>
<evidence type="ECO:0000313" key="1">
    <source>
        <dbReference type="EMBL" id="MBC2399776.1"/>
    </source>
</evidence>
<dbReference type="AlphaFoldDB" id="A0A923J205"/>
<reference evidence="1 2" key="1">
    <citation type="submission" date="2020-04" db="EMBL/GenBank/DDBJ databases">
        <title>Genomic insights into acetone-butanol-ethanol (ABE) fermentation by sequencing solventogenic clostridia strains.</title>
        <authorList>
            <person name="Brown S."/>
        </authorList>
    </citation>
    <scope>NUCLEOTIDE SEQUENCE [LARGE SCALE GENOMIC DNA]</scope>
    <source>
        <strain evidence="1 2">DJ011</strain>
    </source>
</reference>
<gene>
    <name evidence="1" type="ORF">HGG79_18695</name>
</gene>